<evidence type="ECO:0000313" key="2">
    <source>
        <dbReference type="Proteomes" id="UP000297703"/>
    </source>
</evidence>
<accession>A0A4D9EJM5</accession>
<organism evidence="1 2">
    <name type="scientific">Platysternon megacephalum</name>
    <name type="common">big-headed turtle</name>
    <dbReference type="NCBI Taxonomy" id="55544"/>
    <lineage>
        <taxon>Eukaryota</taxon>
        <taxon>Metazoa</taxon>
        <taxon>Chordata</taxon>
        <taxon>Craniata</taxon>
        <taxon>Vertebrata</taxon>
        <taxon>Euteleostomi</taxon>
        <taxon>Archelosauria</taxon>
        <taxon>Testudinata</taxon>
        <taxon>Testudines</taxon>
        <taxon>Cryptodira</taxon>
        <taxon>Durocryptodira</taxon>
        <taxon>Testudinoidea</taxon>
        <taxon>Platysternidae</taxon>
        <taxon>Platysternon</taxon>
    </lineage>
</organism>
<dbReference type="EMBL" id="QXTE01000037">
    <property type="protein sequence ID" value="TFK10957.1"/>
    <property type="molecule type" value="Genomic_DNA"/>
</dbReference>
<keyword evidence="2" id="KW-1185">Reference proteome</keyword>
<proteinExistence type="predicted"/>
<protein>
    <submittedName>
        <fullName evidence="1">Transcription factor SOX-8</fullName>
    </submittedName>
</protein>
<name>A0A4D9EJM5_9SAUR</name>
<dbReference type="Proteomes" id="UP000297703">
    <property type="component" value="Unassembled WGS sequence"/>
</dbReference>
<evidence type="ECO:0000313" key="1">
    <source>
        <dbReference type="EMBL" id="TFK10957.1"/>
    </source>
</evidence>
<gene>
    <name evidence="1" type="ORF">DR999_PMT05762</name>
</gene>
<reference evidence="1 2" key="2">
    <citation type="submission" date="2019-04" db="EMBL/GenBank/DDBJ databases">
        <title>The genome sequence of big-headed turtle.</title>
        <authorList>
            <person name="Gong S."/>
        </authorList>
    </citation>
    <scope>NUCLEOTIDE SEQUENCE [LARGE SCALE GENOMIC DNA]</scope>
    <source>
        <strain evidence="1">DO16091913</strain>
        <tissue evidence="1">Muscle</tissue>
    </source>
</reference>
<sequence length="104" mass="11867">MRPLCSEECIQEVINTNQQKPWDTYSRSIGQVDLLPFPKLQKNFQLCRIVEKFLAPLSKEACWPEEKPAATKAGGREISVKLETPPQSSFLATLHGAREERLRI</sequence>
<dbReference type="AlphaFoldDB" id="A0A4D9EJM5"/>
<reference evidence="1 2" key="1">
    <citation type="submission" date="2019-04" db="EMBL/GenBank/DDBJ databases">
        <title>Draft genome of the big-headed turtle Platysternon megacephalum.</title>
        <authorList>
            <person name="Gong S."/>
        </authorList>
    </citation>
    <scope>NUCLEOTIDE SEQUENCE [LARGE SCALE GENOMIC DNA]</scope>
    <source>
        <strain evidence="1">DO16091913</strain>
        <tissue evidence="1">Muscle</tissue>
    </source>
</reference>
<comment type="caution">
    <text evidence="1">The sequence shown here is derived from an EMBL/GenBank/DDBJ whole genome shotgun (WGS) entry which is preliminary data.</text>
</comment>